<dbReference type="EMBL" id="APPK01000038">
    <property type="protein sequence ID" value="ENV21534.1"/>
    <property type="molecule type" value="Genomic_DNA"/>
</dbReference>
<dbReference type="Proteomes" id="UP000013270">
    <property type="component" value="Unassembled WGS sequence"/>
</dbReference>
<protein>
    <recommendedName>
        <fullName evidence="3">Protein NO VEIN C-terminal domain-containing protein</fullName>
    </recommendedName>
</protein>
<dbReference type="HOGENOM" id="CLU_2490695_0_0_6"/>
<proteinExistence type="predicted"/>
<evidence type="ECO:0000313" key="1">
    <source>
        <dbReference type="EMBL" id="ENV21534.1"/>
    </source>
</evidence>
<dbReference type="PATRIC" id="fig|1217651.3.peg.2313"/>
<organism evidence="1 2">
    <name type="scientific">Acinetobacter bereziniae NIPH 3</name>
    <dbReference type="NCBI Taxonomy" id="1217651"/>
    <lineage>
        <taxon>Bacteria</taxon>
        <taxon>Pseudomonadati</taxon>
        <taxon>Pseudomonadota</taxon>
        <taxon>Gammaproteobacteria</taxon>
        <taxon>Moraxellales</taxon>
        <taxon>Moraxellaceae</taxon>
        <taxon>Acinetobacter</taxon>
    </lineage>
</organism>
<accession>N8YJR4</accession>
<sequence length="86" mass="9728">MCGENQFQYAPNPVEWVDPLGLSPTSLGKWGESFVRTQLLNSGKYSNVISIQNSQNHGIDLVGIRKDGKFDFFEVKTNVLIERHKC</sequence>
<evidence type="ECO:0000313" key="2">
    <source>
        <dbReference type="Proteomes" id="UP000013270"/>
    </source>
</evidence>
<reference evidence="1 2" key="1">
    <citation type="submission" date="2013-02" db="EMBL/GenBank/DDBJ databases">
        <title>The Genome Sequence of Acinetobacter bereziniae NIPH 3.</title>
        <authorList>
            <consortium name="The Broad Institute Genome Sequencing Platform"/>
            <consortium name="The Broad Institute Genome Sequencing Center for Infectious Disease"/>
            <person name="Cerqueira G."/>
            <person name="Feldgarden M."/>
            <person name="Courvalin P."/>
            <person name="Perichon B."/>
            <person name="Grillot-Courvalin C."/>
            <person name="Clermont D."/>
            <person name="Rocha E."/>
            <person name="Yoon E.-J."/>
            <person name="Nemec A."/>
            <person name="Walker B."/>
            <person name="Young S.K."/>
            <person name="Zeng Q."/>
            <person name="Gargeya S."/>
            <person name="Fitzgerald M."/>
            <person name="Haas B."/>
            <person name="Abouelleil A."/>
            <person name="Alvarado L."/>
            <person name="Arachchi H.M."/>
            <person name="Berlin A.M."/>
            <person name="Chapman S.B."/>
            <person name="Dewar J."/>
            <person name="Goldberg J."/>
            <person name="Griggs A."/>
            <person name="Gujja S."/>
            <person name="Hansen M."/>
            <person name="Howarth C."/>
            <person name="Imamovic A."/>
            <person name="Larimer J."/>
            <person name="McCowan C."/>
            <person name="Murphy C."/>
            <person name="Neiman D."/>
            <person name="Pearson M."/>
            <person name="Priest M."/>
            <person name="Roberts A."/>
            <person name="Saif S."/>
            <person name="Shea T."/>
            <person name="Sisk P."/>
            <person name="Sykes S."/>
            <person name="Wortman J."/>
            <person name="Nusbaum C."/>
            <person name="Birren B."/>
        </authorList>
    </citation>
    <scope>NUCLEOTIDE SEQUENCE [LARGE SCALE GENOMIC DNA]</scope>
    <source>
        <strain evidence="1 2">NIPH 3</strain>
    </source>
</reference>
<comment type="caution">
    <text evidence="1">The sequence shown here is derived from an EMBL/GenBank/DDBJ whole genome shotgun (WGS) entry which is preliminary data.</text>
</comment>
<dbReference type="AlphaFoldDB" id="N8YJR4"/>
<evidence type="ECO:0008006" key="3">
    <source>
        <dbReference type="Google" id="ProtNLM"/>
    </source>
</evidence>
<name>N8YJR4_ACIBZ</name>
<gene>
    <name evidence="1" type="ORF">F963_02350</name>
</gene>